<dbReference type="Gene3D" id="3.50.70.10">
    <property type="match status" value="1"/>
</dbReference>
<name>A0ABT0YYD4_9BURK</name>
<dbReference type="Pfam" id="PF16036">
    <property type="entry name" value="Chalcone_3"/>
    <property type="match status" value="1"/>
</dbReference>
<evidence type="ECO:0000259" key="2">
    <source>
        <dbReference type="Pfam" id="PF16036"/>
    </source>
</evidence>
<dbReference type="EMBL" id="JAMKFE010000025">
    <property type="protein sequence ID" value="MCM5682848.1"/>
    <property type="molecule type" value="Genomic_DNA"/>
</dbReference>
<accession>A0ABT0YYD4</accession>
<dbReference type="RefSeq" id="WP_251781391.1">
    <property type="nucleotide sequence ID" value="NZ_JAMKFE010000025.1"/>
</dbReference>
<reference evidence="3" key="1">
    <citation type="submission" date="2022-05" db="EMBL/GenBank/DDBJ databases">
        <title>Schlegelella sp. nov., isolated from mangrove soil.</title>
        <authorList>
            <person name="Liu Y."/>
            <person name="Ge X."/>
            <person name="Liu W."/>
        </authorList>
    </citation>
    <scope>NUCLEOTIDE SEQUENCE</scope>
    <source>
        <strain evidence="3">S2-27</strain>
    </source>
</reference>
<comment type="caution">
    <text evidence="3">The sequence shown here is derived from an EMBL/GenBank/DDBJ whole genome shotgun (WGS) entry which is preliminary data.</text>
</comment>
<evidence type="ECO:0000256" key="1">
    <source>
        <dbReference type="SAM" id="SignalP"/>
    </source>
</evidence>
<dbReference type="InterPro" id="IPR016087">
    <property type="entry name" value="Chalcone_isomerase"/>
</dbReference>
<dbReference type="InterPro" id="IPR016088">
    <property type="entry name" value="Chalcone_isomerase_3-sand"/>
</dbReference>
<dbReference type="PANTHER" id="PTHR47698">
    <property type="entry name" value="FATTY-ACID-BINDING PROTEIN 3, CHLOROPLASTIC"/>
    <property type="match status" value="1"/>
</dbReference>
<feature type="signal peptide" evidence="1">
    <location>
        <begin position="1"/>
        <end position="23"/>
    </location>
</feature>
<protein>
    <submittedName>
        <fullName evidence="3">Chalcone isomerase family protein</fullName>
    </submittedName>
</protein>
<gene>
    <name evidence="3" type="ORF">M8A51_25265</name>
</gene>
<keyword evidence="3" id="KW-0413">Isomerase</keyword>
<evidence type="ECO:0000313" key="3">
    <source>
        <dbReference type="EMBL" id="MCM5682848.1"/>
    </source>
</evidence>
<keyword evidence="4" id="KW-1185">Reference proteome</keyword>
<feature type="chain" id="PRO_5045488356" evidence="1">
    <location>
        <begin position="24"/>
        <end position="200"/>
    </location>
</feature>
<dbReference type="PANTHER" id="PTHR47698:SF2">
    <property type="entry name" value="FATTY-ACID-BINDING PROTEIN 3, CHLOROPLASTIC"/>
    <property type="match status" value="1"/>
</dbReference>
<dbReference type="InterPro" id="IPR036298">
    <property type="entry name" value="Chalcone_isomerase_sf"/>
</dbReference>
<dbReference type="SUPFAM" id="SSF54626">
    <property type="entry name" value="Chalcone isomerase"/>
    <property type="match status" value="1"/>
</dbReference>
<sequence>MFRPWFSALAIALIGLGAAHAQATEVAGVKFDQQIQLNGAPLQLNGAGVRYKAIFKVYAAGLYLTRKAATPEAVMAATGPRRLNIVMLRDIDANELGKLFTRGMEQNASREDFVKSIPGTIKMGEIFAAKKKLASGESFQVDWVPGQGTYILVNGKPMAEPIKEPEFYTSLIKIWLGHHPADATLKDALLGKEKDRAANS</sequence>
<organism evidence="3 4">
    <name type="scientific">Caldimonas mangrovi</name>
    <dbReference type="NCBI Taxonomy" id="2944811"/>
    <lineage>
        <taxon>Bacteria</taxon>
        <taxon>Pseudomonadati</taxon>
        <taxon>Pseudomonadota</taxon>
        <taxon>Betaproteobacteria</taxon>
        <taxon>Burkholderiales</taxon>
        <taxon>Sphaerotilaceae</taxon>
        <taxon>Caldimonas</taxon>
    </lineage>
</organism>
<keyword evidence="1" id="KW-0732">Signal</keyword>
<proteinExistence type="predicted"/>
<evidence type="ECO:0000313" key="4">
    <source>
        <dbReference type="Proteomes" id="UP001165541"/>
    </source>
</evidence>
<dbReference type="Proteomes" id="UP001165541">
    <property type="component" value="Unassembled WGS sequence"/>
</dbReference>
<feature type="domain" description="Chalcone isomerase" evidence="2">
    <location>
        <begin position="23"/>
        <end position="191"/>
    </location>
</feature>
<dbReference type="GO" id="GO:0016853">
    <property type="term" value="F:isomerase activity"/>
    <property type="evidence" value="ECO:0007669"/>
    <property type="project" value="UniProtKB-KW"/>
</dbReference>